<keyword evidence="2" id="KW-1185">Reference proteome</keyword>
<proteinExistence type="predicted"/>
<accession>A0A1H6VLR5</accession>
<dbReference type="Proteomes" id="UP000183028">
    <property type="component" value="Unassembled WGS sequence"/>
</dbReference>
<dbReference type="GeneID" id="54119940"/>
<evidence type="ECO:0000313" key="2">
    <source>
        <dbReference type="Proteomes" id="UP000183028"/>
    </source>
</evidence>
<dbReference type="AlphaFoldDB" id="A0A1H6VLR5"/>
<dbReference type="RefSeq" id="WP_033162538.1">
    <property type="nucleotide sequence ID" value="NZ_CACWHD010000021.1"/>
</dbReference>
<dbReference type="OrthoDB" id="9901111at2"/>
<sequence>MERDLIARALMNVLDVAHFYDYEKLKNDDLYEQLKAIIHSLTDNQEIAEKGYAVLDKNKAIIDKIVSNTNSYEEFQLLCEDLRTFKRQNGLLSH</sequence>
<evidence type="ECO:0000313" key="1">
    <source>
        <dbReference type="EMBL" id="SEJ05578.1"/>
    </source>
</evidence>
<organism evidence="1 2">
    <name type="scientific">Sharpea azabuensis</name>
    <dbReference type="NCBI Taxonomy" id="322505"/>
    <lineage>
        <taxon>Bacteria</taxon>
        <taxon>Bacillati</taxon>
        <taxon>Bacillota</taxon>
        <taxon>Erysipelotrichia</taxon>
        <taxon>Erysipelotrichales</taxon>
        <taxon>Coprobacillaceae</taxon>
        <taxon>Sharpea</taxon>
    </lineage>
</organism>
<reference evidence="2" key="1">
    <citation type="submission" date="2016-10" db="EMBL/GenBank/DDBJ databases">
        <authorList>
            <person name="Varghese N."/>
        </authorList>
    </citation>
    <scope>NUCLEOTIDE SEQUENCE [LARGE SCALE GENOMIC DNA]</scope>
    <source>
        <strain evidence="2">DSM 20406</strain>
    </source>
</reference>
<protein>
    <submittedName>
        <fullName evidence="1">Uncharacterized protein</fullName>
    </submittedName>
</protein>
<name>A0A1H6VLR5_9FIRM</name>
<gene>
    <name evidence="1" type="ORF">SAMN04487834_10503</name>
</gene>
<dbReference type="EMBL" id="FNYK01000050">
    <property type="protein sequence ID" value="SEJ05578.1"/>
    <property type="molecule type" value="Genomic_DNA"/>
</dbReference>
<dbReference type="STRING" id="322505.SAMN04487836_10122"/>
<dbReference type="eggNOG" id="ENOG5033KB6">
    <property type="taxonomic scope" value="Bacteria"/>
</dbReference>